<comment type="subcellular location">
    <subcellularLocation>
        <location evidence="1">Nucleus</location>
    </subcellularLocation>
</comment>
<dbReference type="GO" id="GO:1903461">
    <property type="term" value="P:Okazaki fragment processing involved in mitotic DNA replication"/>
    <property type="evidence" value="ECO:0007669"/>
    <property type="project" value="TreeGrafter"/>
</dbReference>
<evidence type="ECO:0000256" key="11">
    <source>
        <dbReference type="ARBA" id="ARBA00023242"/>
    </source>
</evidence>
<dbReference type="PROSITE" id="PS50160">
    <property type="entry name" value="DNA_LIGASE_A3"/>
    <property type="match status" value="1"/>
</dbReference>
<proteinExistence type="inferred from homology"/>
<keyword evidence="7 15" id="KW-0227">DNA damage</keyword>
<dbReference type="OrthoDB" id="206088at2759"/>
<accession>A0A9P0BYJ3</accession>
<keyword evidence="11" id="KW-0539">Nucleus</keyword>
<dbReference type="InterPro" id="IPR000977">
    <property type="entry name" value="DNA_ligase_ATP-dep"/>
</dbReference>
<dbReference type="InterPro" id="IPR012310">
    <property type="entry name" value="DNA_ligase_ATP-dep_cent"/>
</dbReference>
<dbReference type="PANTHER" id="PTHR45674:SF4">
    <property type="entry name" value="DNA LIGASE 1"/>
    <property type="match status" value="1"/>
</dbReference>
<keyword evidence="10 15" id="KW-0234">DNA repair</keyword>
<keyword evidence="4" id="KW-0132">Cell division</keyword>
<dbReference type="AlphaFoldDB" id="A0A9P0BYJ3"/>
<dbReference type="GO" id="GO:0005634">
    <property type="term" value="C:nucleus"/>
    <property type="evidence" value="ECO:0007669"/>
    <property type="project" value="UniProtKB-SubCell"/>
</dbReference>
<evidence type="ECO:0000256" key="1">
    <source>
        <dbReference type="ARBA" id="ARBA00004123"/>
    </source>
</evidence>
<dbReference type="InterPro" id="IPR012309">
    <property type="entry name" value="DNA_ligase_ATP-dep_C"/>
</dbReference>
<dbReference type="InterPro" id="IPR012308">
    <property type="entry name" value="DNA_ligase_ATP-dep_N"/>
</dbReference>
<dbReference type="GO" id="GO:0071897">
    <property type="term" value="P:DNA biosynthetic process"/>
    <property type="evidence" value="ECO:0007669"/>
    <property type="project" value="InterPro"/>
</dbReference>
<protein>
    <recommendedName>
        <fullName evidence="15">DNA ligase</fullName>
        <ecNumber evidence="15">6.5.1.1</ecNumber>
    </recommendedName>
</protein>
<dbReference type="GO" id="GO:0006281">
    <property type="term" value="P:DNA repair"/>
    <property type="evidence" value="ECO:0007669"/>
    <property type="project" value="UniProtKB-KW"/>
</dbReference>
<evidence type="ECO:0000256" key="10">
    <source>
        <dbReference type="ARBA" id="ARBA00023204"/>
    </source>
</evidence>
<dbReference type="SUPFAM" id="SSF56091">
    <property type="entry name" value="DNA ligase/mRNA capping enzyme, catalytic domain"/>
    <property type="match status" value="1"/>
</dbReference>
<keyword evidence="9 15" id="KW-0233">DNA recombination</keyword>
<dbReference type="PANTHER" id="PTHR45674">
    <property type="entry name" value="DNA LIGASE 1/3 FAMILY MEMBER"/>
    <property type="match status" value="1"/>
</dbReference>
<dbReference type="FunFam" id="2.40.50.140:FF:000062">
    <property type="entry name" value="DNA ligase"/>
    <property type="match status" value="1"/>
</dbReference>
<comment type="catalytic activity">
    <reaction evidence="13 15">
        <text>ATP + (deoxyribonucleotide)n-3'-hydroxyl + 5'-phospho-(deoxyribonucleotide)m = (deoxyribonucleotide)n+m + AMP + diphosphate.</text>
        <dbReference type="EC" id="6.5.1.1"/>
    </reaction>
</comment>
<dbReference type="GO" id="GO:0003910">
    <property type="term" value="F:DNA ligase (ATP) activity"/>
    <property type="evidence" value="ECO:0007669"/>
    <property type="project" value="UniProtKB-EC"/>
</dbReference>
<dbReference type="Proteomes" id="UP001154114">
    <property type="component" value="Chromosome 23"/>
</dbReference>
<sequence length="898" mass="99748">MFNSTKLIAACRVVRHVHVTVRASALCRFLVNQRVSCISTSMAQRSITSFFKVFPPKSEVKLEKLEIKLEKHEVKQEASDKEDGEDRVSSPTSNGKLKATSKRPRLESSDSDTSTKKHSPTPSSGKKNKVKRQRIESSDSDSMCPDEQQAPPEPLKSPASPQSENKTFIKLEKTSPKIYASPKSKKKQPLKEANPVEERSPKKNKKQSPVGNKNKSPKKEALLKKEEGNKTEVKELVPEMEYNPAKANYHPVEDACWAAGAPVPYLALARTLELIEATSARLKIIDILSNYLRSVIVLTPDDLLPSVYLCLNQLAPAYESLELGVAETYLLKAVGQCTGRTLAQLRGSVAREGDLGRVAQSARTTQRTMFTPPPLSARAVLNALRDIARMTGHASVDKKIKKIQSLYVACRHSEARYLIRSLEGKLRVGLAEQSVLAALGAAAARTPPPGEVLDAARGVSPEQFKAIVDEHALTIKTVYCECPNYELVIPALLQHGVRGLGARCRLQPGIPLKPMLAHPTKQLAHIFDRFEKEEFTCEWKYDGERAQLHVPAQACGAAPDLPRAAIFSRNQENNTTKYPDVLGRLTSLLGPDVTSCVLDCEAVAYDVDTKQILPFQVLSTRKRKAAALADIKVQVCVFVFDLLFLNGEPLVRRPLRERRQLLRQHFRQVPGEWQLATSRDCSALEDVQQFLEEAVRGSCEGLMVKALDGPRAHYDIARRSHNWLKLKKDYLDGLGDTLDVVVVGAYRGRGKRAGVFGGFLLACYEPEHEQFQSLCKIGTGFSDEDLQSLTEQLQKHVIDAPRPYYSFDAQHSPDVWLAAASVWEVRAADLSLSPAHRAAIGRVHPDKGISLRFPRFVRVRDDKTPEQASSAAQIADMYLAQDQVKNTATTNTNMDEFY</sequence>
<evidence type="ECO:0000256" key="2">
    <source>
        <dbReference type="ARBA" id="ARBA00007572"/>
    </source>
</evidence>
<dbReference type="NCBIfam" id="TIGR00574">
    <property type="entry name" value="dnl1"/>
    <property type="match status" value="1"/>
</dbReference>
<name>A0A9P0BYJ3_CHRIL</name>
<evidence type="ECO:0000256" key="14">
    <source>
        <dbReference type="ARBA" id="ARBA00054532"/>
    </source>
</evidence>
<evidence type="ECO:0000313" key="20">
    <source>
        <dbReference type="Proteomes" id="UP001154114"/>
    </source>
</evidence>
<dbReference type="GO" id="GO:0005524">
    <property type="term" value="F:ATP binding"/>
    <property type="evidence" value="ECO:0007669"/>
    <property type="project" value="UniProtKB-KW"/>
</dbReference>
<keyword evidence="3 15" id="KW-0436">Ligase</keyword>
<evidence type="ECO:0000256" key="7">
    <source>
        <dbReference type="ARBA" id="ARBA00022763"/>
    </source>
</evidence>
<dbReference type="GO" id="GO:0051301">
    <property type="term" value="P:cell division"/>
    <property type="evidence" value="ECO:0007669"/>
    <property type="project" value="UniProtKB-KW"/>
</dbReference>
<dbReference type="GO" id="GO:0005739">
    <property type="term" value="C:mitochondrion"/>
    <property type="evidence" value="ECO:0007669"/>
    <property type="project" value="TreeGrafter"/>
</dbReference>
<comment type="similarity">
    <text evidence="2 16">Belongs to the ATP-dependent DNA ligase family.</text>
</comment>
<dbReference type="FunFam" id="3.30.470.30:FF:000002">
    <property type="entry name" value="DNA ligase"/>
    <property type="match status" value="1"/>
</dbReference>
<feature type="domain" description="ATP-dependent DNA ligase family profile" evidence="18">
    <location>
        <begin position="628"/>
        <end position="765"/>
    </location>
</feature>
<dbReference type="InterPro" id="IPR016059">
    <property type="entry name" value="DNA_ligase_ATP-dep_CS"/>
</dbReference>
<dbReference type="EC" id="6.5.1.1" evidence="15"/>
<dbReference type="SUPFAM" id="SSF50249">
    <property type="entry name" value="Nucleic acid-binding proteins"/>
    <property type="match status" value="1"/>
</dbReference>
<evidence type="ECO:0000259" key="18">
    <source>
        <dbReference type="PROSITE" id="PS50160"/>
    </source>
</evidence>
<dbReference type="Pfam" id="PF01068">
    <property type="entry name" value="DNA_ligase_A_M"/>
    <property type="match status" value="1"/>
</dbReference>
<evidence type="ECO:0000256" key="4">
    <source>
        <dbReference type="ARBA" id="ARBA00022618"/>
    </source>
</evidence>
<evidence type="ECO:0000256" key="17">
    <source>
        <dbReference type="SAM" id="MobiDB-lite"/>
    </source>
</evidence>
<dbReference type="GO" id="GO:0006310">
    <property type="term" value="P:DNA recombination"/>
    <property type="evidence" value="ECO:0007669"/>
    <property type="project" value="UniProtKB-KW"/>
</dbReference>
<dbReference type="EMBL" id="LR824026">
    <property type="protein sequence ID" value="CAH0597058.1"/>
    <property type="molecule type" value="Genomic_DNA"/>
</dbReference>
<dbReference type="CDD" id="cd07900">
    <property type="entry name" value="Adenylation_DNA_ligase_I_Euk"/>
    <property type="match status" value="1"/>
</dbReference>
<keyword evidence="20" id="KW-1185">Reference proteome</keyword>
<keyword evidence="8 15" id="KW-0067">ATP-binding</keyword>
<dbReference type="Gene3D" id="3.30.470.30">
    <property type="entry name" value="DNA ligase/mRNA capping enzyme"/>
    <property type="match status" value="1"/>
</dbReference>
<dbReference type="FunFam" id="1.10.3260.10:FF:000001">
    <property type="entry name" value="DNA ligase"/>
    <property type="match status" value="1"/>
</dbReference>
<evidence type="ECO:0000256" key="6">
    <source>
        <dbReference type="ARBA" id="ARBA00022741"/>
    </source>
</evidence>
<evidence type="ECO:0000256" key="13">
    <source>
        <dbReference type="ARBA" id="ARBA00034003"/>
    </source>
</evidence>
<gene>
    <name evidence="19" type="ORF">CINC_LOCUS7532</name>
</gene>
<evidence type="ECO:0000256" key="16">
    <source>
        <dbReference type="RuleBase" id="RU004196"/>
    </source>
</evidence>
<dbReference type="Gene3D" id="3.30.1490.70">
    <property type="match status" value="1"/>
</dbReference>
<feature type="region of interest" description="Disordered" evidence="17">
    <location>
        <begin position="72"/>
        <end position="234"/>
    </location>
</feature>
<evidence type="ECO:0000256" key="9">
    <source>
        <dbReference type="ARBA" id="ARBA00023172"/>
    </source>
</evidence>
<dbReference type="InterPro" id="IPR012340">
    <property type="entry name" value="NA-bd_OB-fold"/>
</dbReference>
<dbReference type="PROSITE" id="PS00697">
    <property type="entry name" value="DNA_LIGASE_A1"/>
    <property type="match status" value="1"/>
</dbReference>
<comment type="function">
    <text evidence="14">DNA ligase that seals nicks in double-stranded DNA during DNA replication, DNA recombination and DNA repair.</text>
</comment>
<dbReference type="Gene3D" id="1.10.3260.10">
    <property type="entry name" value="DNA ligase, ATP-dependent, N-terminal domain"/>
    <property type="match status" value="1"/>
</dbReference>
<feature type="compositionally biased region" description="Basic and acidic residues" evidence="17">
    <location>
        <begin position="72"/>
        <end position="88"/>
    </location>
</feature>
<keyword evidence="12" id="KW-0131">Cell cycle</keyword>
<dbReference type="CDD" id="cd07969">
    <property type="entry name" value="OBF_DNA_ligase_I"/>
    <property type="match status" value="1"/>
</dbReference>
<dbReference type="Pfam" id="PF04679">
    <property type="entry name" value="DNA_ligase_A_C"/>
    <property type="match status" value="1"/>
</dbReference>
<dbReference type="InterPro" id="IPR036599">
    <property type="entry name" value="DNA_ligase_N_sf"/>
</dbReference>
<dbReference type="InterPro" id="IPR050191">
    <property type="entry name" value="ATP-dep_DNA_ligase"/>
</dbReference>
<evidence type="ECO:0000256" key="15">
    <source>
        <dbReference type="RuleBase" id="RU000617"/>
    </source>
</evidence>
<reference evidence="19" key="1">
    <citation type="submission" date="2021-12" db="EMBL/GenBank/DDBJ databases">
        <authorList>
            <person name="King R."/>
        </authorList>
    </citation>
    <scope>NUCLEOTIDE SEQUENCE</scope>
</reference>
<organism evidence="19 20">
    <name type="scientific">Chrysodeixis includens</name>
    <name type="common">Soybean looper</name>
    <name type="synonym">Pseudoplusia includens</name>
    <dbReference type="NCBI Taxonomy" id="689277"/>
    <lineage>
        <taxon>Eukaryota</taxon>
        <taxon>Metazoa</taxon>
        <taxon>Ecdysozoa</taxon>
        <taxon>Arthropoda</taxon>
        <taxon>Hexapoda</taxon>
        <taxon>Insecta</taxon>
        <taxon>Pterygota</taxon>
        <taxon>Neoptera</taxon>
        <taxon>Endopterygota</taxon>
        <taxon>Lepidoptera</taxon>
        <taxon>Glossata</taxon>
        <taxon>Ditrysia</taxon>
        <taxon>Noctuoidea</taxon>
        <taxon>Noctuidae</taxon>
        <taxon>Plusiinae</taxon>
        <taxon>Chrysodeixis</taxon>
    </lineage>
</organism>
<feature type="compositionally biased region" description="Basic and acidic residues" evidence="17">
    <location>
        <begin position="217"/>
        <end position="234"/>
    </location>
</feature>
<keyword evidence="5" id="KW-0235">DNA replication</keyword>
<evidence type="ECO:0000256" key="3">
    <source>
        <dbReference type="ARBA" id="ARBA00022598"/>
    </source>
</evidence>
<evidence type="ECO:0000256" key="12">
    <source>
        <dbReference type="ARBA" id="ARBA00023306"/>
    </source>
</evidence>
<evidence type="ECO:0000256" key="8">
    <source>
        <dbReference type="ARBA" id="ARBA00022840"/>
    </source>
</evidence>
<evidence type="ECO:0000256" key="5">
    <source>
        <dbReference type="ARBA" id="ARBA00022705"/>
    </source>
</evidence>
<dbReference type="Gene3D" id="2.40.50.140">
    <property type="entry name" value="Nucleic acid-binding proteins"/>
    <property type="match status" value="1"/>
</dbReference>
<dbReference type="GO" id="GO:0003677">
    <property type="term" value="F:DNA binding"/>
    <property type="evidence" value="ECO:0007669"/>
    <property type="project" value="InterPro"/>
</dbReference>
<dbReference type="SUPFAM" id="SSF117018">
    <property type="entry name" value="ATP-dependent DNA ligase DNA-binding domain"/>
    <property type="match status" value="1"/>
</dbReference>
<keyword evidence="6 15" id="KW-0547">Nucleotide-binding</keyword>
<evidence type="ECO:0000313" key="19">
    <source>
        <dbReference type="EMBL" id="CAH0597058.1"/>
    </source>
</evidence>
<dbReference type="Pfam" id="PF04675">
    <property type="entry name" value="DNA_ligase_A_N"/>
    <property type="match status" value="1"/>
</dbReference>